<keyword evidence="3" id="KW-1185">Reference proteome</keyword>
<evidence type="ECO:0000313" key="3">
    <source>
        <dbReference type="Proteomes" id="UP000429595"/>
    </source>
</evidence>
<keyword evidence="1" id="KW-0812">Transmembrane</keyword>
<evidence type="ECO:0000256" key="1">
    <source>
        <dbReference type="SAM" id="Phobius"/>
    </source>
</evidence>
<feature type="transmembrane region" description="Helical" evidence="1">
    <location>
        <begin position="43"/>
        <end position="64"/>
    </location>
</feature>
<feature type="transmembrane region" description="Helical" evidence="1">
    <location>
        <begin position="7"/>
        <end position="31"/>
    </location>
</feature>
<feature type="transmembrane region" description="Helical" evidence="1">
    <location>
        <begin position="96"/>
        <end position="113"/>
    </location>
</feature>
<comment type="caution">
    <text evidence="2">The sequence shown here is derived from an EMBL/GenBank/DDBJ whole genome shotgun (WGS) entry which is preliminary data.</text>
</comment>
<keyword evidence="1" id="KW-1133">Transmembrane helix</keyword>
<reference evidence="2 3" key="1">
    <citation type="submission" date="2019-10" db="EMBL/GenBank/DDBJ databases">
        <title>Bacillus aerolatum sp. nov., isolated from bioaerosol of sport playgrounds.</title>
        <authorList>
            <person name="Chen P."/>
            <person name="Zhang G."/>
        </authorList>
    </citation>
    <scope>NUCLEOTIDE SEQUENCE [LARGE SCALE GENOMIC DNA]</scope>
    <source>
        <strain evidence="2 3">CX253</strain>
    </source>
</reference>
<sequence>MNKAWFWFTWVLTFIVVNLAAVPIAMFALFGTQEGTSIFSADYAVAAGIFLLSNFITLQMLIAGRKDYKKGFLVGLNVAVLQVAGLVVFISTISTAAIIFTMVIIVIAAVLLIQELRRRRY</sequence>
<accession>A0A6I1FRQ8</accession>
<dbReference type="AlphaFoldDB" id="A0A6I1FRQ8"/>
<dbReference type="Proteomes" id="UP000429595">
    <property type="component" value="Unassembled WGS sequence"/>
</dbReference>
<dbReference type="EMBL" id="WEIO01000011">
    <property type="protein sequence ID" value="KAB7704706.1"/>
    <property type="molecule type" value="Genomic_DNA"/>
</dbReference>
<keyword evidence="1" id="KW-0472">Membrane</keyword>
<gene>
    <name evidence="2" type="ORF">F9802_16125</name>
</gene>
<evidence type="ECO:0000313" key="2">
    <source>
        <dbReference type="EMBL" id="KAB7704706.1"/>
    </source>
</evidence>
<organism evidence="2 3">
    <name type="scientific">Bacillus aerolatus</name>
    <dbReference type="NCBI Taxonomy" id="2653354"/>
    <lineage>
        <taxon>Bacteria</taxon>
        <taxon>Bacillati</taxon>
        <taxon>Bacillota</taxon>
        <taxon>Bacilli</taxon>
        <taxon>Bacillales</taxon>
        <taxon>Bacillaceae</taxon>
        <taxon>Bacillus</taxon>
    </lineage>
</organism>
<feature type="transmembrane region" description="Helical" evidence="1">
    <location>
        <begin position="71"/>
        <end position="90"/>
    </location>
</feature>
<proteinExistence type="predicted"/>
<protein>
    <submittedName>
        <fullName evidence="2">Uncharacterized protein</fullName>
    </submittedName>
</protein>
<dbReference type="RefSeq" id="WP_152153796.1">
    <property type="nucleotide sequence ID" value="NZ_WEIO01000011.1"/>
</dbReference>
<name>A0A6I1FRQ8_9BACI</name>